<organism evidence="2 3">
    <name type="scientific">Cytospora mali</name>
    <name type="common">Apple Valsa canker fungus</name>
    <name type="synonym">Valsa mali</name>
    <dbReference type="NCBI Taxonomy" id="578113"/>
    <lineage>
        <taxon>Eukaryota</taxon>
        <taxon>Fungi</taxon>
        <taxon>Dikarya</taxon>
        <taxon>Ascomycota</taxon>
        <taxon>Pezizomycotina</taxon>
        <taxon>Sordariomycetes</taxon>
        <taxon>Sordariomycetidae</taxon>
        <taxon>Diaporthales</taxon>
        <taxon>Cytosporaceae</taxon>
        <taxon>Cytospora</taxon>
    </lineage>
</organism>
<sequence>MSNNQLCDTSGDMAGLEPYKYDRLSNPEEIRCLRLEPGQGDEPLSCTLKAYRLDEDPQYEAISYVWGTSNRSHEIQCDGLPLFITPNLRDALQQCRLSDRSRLLWADSICIDQDNDGEKSHQVFLMSKIYSQAMRVLICFGSDQTGRRAQEAYSLLYDVNEIFERFLTDSRGIYDSFPWPDNDDPLLSDSRWSSLLTLQEHPWFRRGWVVQEASLAKDALLLFGSVEVHWLWVLRLTAWVMSRTRTIIRVIAHGSFTLHTGKYASRNREEAVTLAMDQDDHDLLMILDNGRHLDVTDDRDRIYAFLGLPEAAEIRDSLSINYGQTVHQVYQDFACCYLDKTDDLTLLHYVQHTEASISADFESPSWIPQWYHKIFSWSIHDPLKQRIESLHHTELPPYSIMENSILRVKGLSMDSITFVSPQLSESTTVSDITTIWRAVLRHKNGPIYDRFPPVHAFWEAMMCSRVVGGLSFGQLQAHINAYIRHLDPSALFLGGEDAKVWDATEDDLNSPESLLGQLISWIIHNRRIAVTQRGYYCLVPGLACEGDTCAVISGTNGPFILRNTGRHHYYKVVGETFVVSRQEVDIELGERPDSVGDGQDWLDYDLEEEDIYLC</sequence>
<protein>
    <submittedName>
        <fullName evidence="2">Heterokaryon incompatibility protein 6, OR allele</fullName>
    </submittedName>
</protein>
<dbReference type="InterPro" id="IPR052895">
    <property type="entry name" value="HetReg/Transcr_Mod"/>
</dbReference>
<gene>
    <name evidence="2" type="ORF">VM1G_08801</name>
</gene>
<evidence type="ECO:0000313" key="2">
    <source>
        <dbReference type="EMBL" id="KUI73226.1"/>
    </source>
</evidence>
<accession>A0A194W9T9</accession>
<dbReference type="Pfam" id="PF06985">
    <property type="entry name" value="HET"/>
    <property type="match status" value="1"/>
</dbReference>
<dbReference type="PANTHER" id="PTHR24148:SF64">
    <property type="entry name" value="HETEROKARYON INCOMPATIBILITY DOMAIN-CONTAINING PROTEIN"/>
    <property type="match status" value="1"/>
</dbReference>
<evidence type="ECO:0000259" key="1">
    <source>
        <dbReference type="Pfam" id="PF06985"/>
    </source>
</evidence>
<feature type="domain" description="Heterokaryon incompatibility" evidence="1">
    <location>
        <begin position="59"/>
        <end position="212"/>
    </location>
</feature>
<dbReference type="EMBL" id="CM003107">
    <property type="protein sequence ID" value="KUI73226.1"/>
    <property type="molecule type" value="Genomic_DNA"/>
</dbReference>
<dbReference type="Proteomes" id="UP000078559">
    <property type="component" value="Chromosome 10"/>
</dbReference>
<evidence type="ECO:0000313" key="3">
    <source>
        <dbReference type="Proteomes" id="UP000078559"/>
    </source>
</evidence>
<proteinExistence type="predicted"/>
<dbReference type="InterPro" id="IPR010730">
    <property type="entry name" value="HET"/>
</dbReference>
<dbReference type="AlphaFoldDB" id="A0A194W9T9"/>
<keyword evidence="3" id="KW-1185">Reference proteome</keyword>
<dbReference type="OrthoDB" id="2157530at2759"/>
<reference evidence="2" key="1">
    <citation type="submission" date="2014-12" db="EMBL/GenBank/DDBJ databases">
        <title>Genome Sequence of Valsa Canker Pathogens Uncovers a Specific Adaption of Colonization on Woody Bark.</title>
        <authorList>
            <person name="Yin Z."/>
            <person name="Liu H."/>
            <person name="Gao X."/>
            <person name="Li Z."/>
            <person name="Song N."/>
            <person name="Ke X."/>
            <person name="Dai Q."/>
            <person name="Wu Y."/>
            <person name="Sun Y."/>
            <person name="Xu J.-R."/>
            <person name="Kang Z.K."/>
            <person name="Wang L."/>
            <person name="Huang L."/>
        </authorList>
    </citation>
    <scope>NUCLEOTIDE SEQUENCE [LARGE SCALE GENOMIC DNA]</scope>
    <source>
        <strain evidence="2">03-8</strain>
    </source>
</reference>
<dbReference type="PANTHER" id="PTHR24148">
    <property type="entry name" value="ANKYRIN REPEAT DOMAIN-CONTAINING PROTEIN 39 HOMOLOG-RELATED"/>
    <property type="match status" value="1"/>
</dbReference>
<name>A0A194W9T9_CYTMA</name>